<dbReference type="RefSeq" id="WP_128410488.1">
    <property type="nucleotide sequence ID" value="NZ_SBHX01000027.1"/>
</dbReference>
<protein>
    <submittedName>
        <fullName evidence="1">RNA helicase</fullName>
    </submittedName>
</protein>
<proteinExistence type="predicted"/>
<keyword evidence="1" id="KW-0067">ATP-binding</keyword>
<evidence type="ECO:0000313" key="2">
    <source>
        <dbReference type="Proteomes" id="UP000283817"/>
    </source>
</evidence>
<gene>
    <name evidence="1" type="ORF">EHI47_11615</name>
</gene>
<dbReference type="GO" id="GO:0004386">
    <property type="term" value="F:helicase activity"/>
    <property type="evidence" value="ECO:0007669"/>
    <property type="project" value="UniProtKB-KW"/>
</dbReference>
<keyword evidence="1" id="KW-0547">Nucleotide-binding</keyword>
<comment type="caution">
    <text evidence="1">The sequence shown here is derived from an EMBL/GenBank/DDBJ whole genome shotgun (WGS) entry which is preliminary data.</text>
</comment>
<dbReference type="EMBL" id="SBHX01000027">
    <property type="protein sequence ID" value="RWX32025.1"/>
    <property type="molecule type" value="Genomic_DNA"/>
</dbReference>
<organism evidence="1 2">
    <name type="scientific">Rhizobium leguminosarum</name>
    <dbReference type="NCBI Taxonomy" id="384"/>
    <lineage>
        <taxon>Bacteria</taxon>
        <taxon>Pseudomonadati</taxon>
        <taxon>Pseudomonadota</taxon>
        <taxon>Alphaproteobacteria</taxon>
        <taxon>Hyphomicrobiales</taxon>
        <taxon>Rhizobiaceae</taxon>
        <taxon>Rhizobium/Agrobacterium group</taxon>
        <taxon>Rhizobium</taxon>
    </lineage>
</organism>
<dbReference type="AlphaFoldDB" id="A0A444I3A4"/>
<dbReference type="Proteomes" id="UP000283817">
    <property type="component" value="Unassembled WGS sequence"/>
</dbReference>
<evidence type="ECO:0000313" key="1">
    <source>
        <dbReference type="EMBL" id="RWX32025.1"/>
    </source>
</evidence>
<keyword evidence="1" id="KW-0378">Hydrolase</keyword>
<keyword evidence="1" id="KW-0347">Helicase</keyword>
<sequence length="285" mass="31636">MNKKVEQPIGTDAEQKPRCGIVMPISPIDGCDEAHWANVREILGDAIRDAGYEPNLVSAADEIGVIQKRIVQNLYENPIVVCDVSGKNPNVMLELGMRLAFDKPVIIVKDDKTTYSFDTSPIEHLGYPRDLRYQTIVDFKESLSSKITNTVTASQKGGHTTFLGHFGQFKVAKIDTQEVTPDKFILSQLQDIRDEIRNLAVTRSASTPNLPTRLRALARDFAFARVSELPDINNVTADDFDKLVAEVSNFVRRRSSGELPLGTSRDVAANALTEVIHKARLKETS</sequence>
<name>A0A444I3A4_RHILE</name>
<reference evidence="1 2" key="1">
    <citation type="submission" date="2019-01" db="EMBL/GenBank/DDBJ databases">
        <title>RHIZO-ID as a novel technology for direct rhizobia identification.</title>
        <authorList>
            <person name="De Meyer S.E."/>
        </authorList>
    </citation>
    <scope>NUCLEOTIDE SEQUENCE [LARGE SCALE GENOMIC DNA]</scope>
    <source>
        <strain evidence="1 2">WSM448</strain>
    </source>
</reference>
<accession>A0A444I3A4</accession>